<comment type="caution">
    <text evidence="5">The sequence shown here is derived from an EMBL/GenBank/DDBJ whole genome shotgun (WGS) entry which is preliminary data.</text>
</comment>
<organism evidence="5 6">
    <name type="scientific">Limnobacter litoralis</name>
    <dbReference type="NCBI Taxonomy" id="481366"/>
    <lineage>
        <taxon>Bacteria</taxon>
        <taxon>Pseudomonadati</taxon>
        <taxon>Pseudomonadota</taxon>
        <taxon>Betaproteobacteria</taxon>
        <taxon>Burkholderiales</taxon>
        <taxon>Burkholderiaceae</taxon>
        <taxon>Limnobacter</taxon>
    </lineage>
</organism>
<protein>
    <recommendedName>
        <fullName evidence="4">Carboxyltransferase domain-containing protein</fullName>
    </recommendedName>
</protein>
<dbReference type="SMART" id="SM00797">
    <property type="entry name" value="AHS2"/>
    <property type="match status" value="1"/>
</dbReference>
<dbReference type="NCBIfam" id="TIGR00724">
    <property type="entry name" value="urea_amlyse_rel"/>
    <property type="match status" value="1"/>
</dbReference>
<dbReference type="PANTHER" id="PTHR43309">
    <property type="entry name" value="5-OXOPROLINASE SUBUNIT C"/>
    <property type="match status" value="1"/>
</dbReference>
<keyword evidence="3" id="KW-0067">ATP-binding</keyword>
<dbReference type="EMBL" id="BSOJ01000009">
    <property type="protein sequence ID" value="GLR25856.1"/>
    <property type="molecule type" value="Genomic_DNA"/>
</dbReference>
<dbReference type="PANTHER" id="PTHR43309:SF3">
    <property type="entry name" value="5-OXOPROLINASE SUBUNIT C"/>
    <property type="match status" value="1"/>
</dbReference>
<reference evidence="6" key="1">
    <citation type="journal article" date="2019" name="Int. J. Syst. Evol. Microbiol.">
        <title>The Global Catalogue of Microorganisms (GCM) 10K type strain sequencing project: providing services to taxonomists for standard genome sequencing and annotation.</title>
        <authorList>
            <consortium name="The Broad Institute Genomics Platform"/>
            <consortium name="The Broad Institute Genome Sequencing Center for Infectious Disease"/>
            <person name="Wu L."/>
            <person name="Ma J."/>
        </authorList>
    </citation>
    <scope>NUCLEOTIDE SEQUENCE [LARGE SCALE GENOMIC DNA]</scope>
    <source>
        <strain evidence="6">NBRC 105857</strain>
    </source>
</reference>
<evidence type="ECO:0000313" key="6">
    <source>
        <dbReference type="Proteomes" id="UP001156664"/>
    </source>
</evidence>
<dbReference type="Gene3D" id="2.40.100.10">
    <property type="entry name" value="Cyclophilin-like"/>
    <property type="match status" value="1"/>
</dbReference>
<accession>A0ABQ5YRF1</accession>
<keyword evidence="2" id="KW-0378">Hydrolase</keyword>
<gene>
    <name evidence="5" type="ORF">GCM10007875_09440</name>
</gene>
<evidence type="ECO:0000256" key="1">
    <source>
        <dbReference type="ARBA" id="ARBA00022741"/>
    </source>
</evidence>
<dbReference type="SUPFAM" id="SSF50891">
    <property type="entry name" value="Cyclophilin-like"/>
    <property type="match status" value="1"/>
</dbReference>
<sequence length="319" mass="34521">MLKVTSAKGLGLVSDLGRFGMAGSGVAWTGALDLHSLQLANVYLGNHEHAACLEFMGRFSLQCVKSCVLMLSSALGLAKLNDLTVEPGRTLHLTAGDELEIFPPQRGVWTQLAVQGGVQVPSVLGSRSTHLQAGFGGLEGRTLRVGDHIPTLHLSADLNCPGERVHRRLALPVATWNTAEPLVVRFVEGPEMSCLPKKEQARFCEQSWSLGLSSSRMGFRFEGRALKTDKLPDMRSHAVHPGVIQLPPAGRPLVLMADAQVTGGYPRLGSVIQADLWKLTQLSPGQSVIFKPVELSDAVRAQKRLRGEVNRLRMELFGA</sequence>
<evidence type="ECO:0000259" key="4">
    <source>
        <dbReference type="SMART" id="SM00797"/>
    </source>
</evidence>
<evidence type="ECO:0000256" key="2">
    <source>
        <dbReference type="ARBA" id="ARBA00022801"/>
    </source>
</evidence>
<feature type="domain" description="Carboxyltransferase" evidence="4">
    <location>
        <begin position="23"/>
        <end position="305"/>
    </location>
</feature>
<dbReference type="RefSeq" id="WP_284280297.1">
    <property type="nucleotide sequence ID" value="NZ_BSOJ01000009.1"/>
</dbReference>
<name>A0ABQ5YRF1_9BURK</name>
<dbReference type="Pfam" id="PF02626">
    <property type="entry name" value="CT_A_B"/>
    <property type="match status" value="1"/>
</dbReference>
<evidence type="ECO:0000313" key="5">
    <source>
        <dbReference type="EMBL" id="GLR25856.1"/>
    </source>
</evidence>
<dbReference type="InterPro" id="IPR003778">
    <property type="entry name" value="CT_A_B"/>
</dbReference>
<dbReference type="Proteomes" id="UP001156664">
    <property type="component" value="Unassembled WGS sequence"/>
</dbReference>
<keyword evidence="6" id="KW-1185">Reference proteome</keyword>
<evidence type="ECO:0000256" key="3">
    <source>
        <dbReference type="ARBA" id="ARBA00022840"/>
    </source>
</evidence>
<proteinExistence type="predicted"/>
<dbReference type="InterPro" id="IPR029000">
    <property type="entry name" value="Cyclophilin-like_dom_sf"/>
</dbReference>
<dbReference type="InterPro" id="IPR052708">
    <property type="entry name" value="PxpC"/>
</dbReference>
<keyword evidence="1" id="KW-0547">Nucleotide-binding</keyword>